<dbReference type="AlphaFoldDB" id="A0AAV5BRY2"/>
<accession>A0AAV5BRY2</accession>
<evidence type="ECO:0000313" key="4">
    <source>
        <dbReference type="Proteomes" id="UP001054889"/>
    </source>
</evidence>
<proteinExistence type="predicted"/>
<dbReference type="EMBL" id="BQKI01000002">
    <property type="protein sequence ID" value="GJM89108.1"/>
    <property type="molecule type" value="Genomic_DNA"/>
</dbReference>
<evidence type="ECO:0000313" key="3">
    <source>
        <dbReference type="EMBL" id="GJM89108.1"/>
    </source>
</evidence>
<dbReference type="EMBL" id="BQKI01000002">
    <property type="protein sequence ID" value="GJM88706.1"/>
    <property type="molecule type" value="Genomic_DNA"/>
</dbReference>
<keyword evidence="4" id="KW-1185">Reference proteome</keyword>
<name>A0AAV5BRY2_ELECO</name>
<reference evidence="2" key="2">
    <citation type="submission" date="2021-12" db="EMBL/GenBank/DDBJ databases">
        <title>Resequencing data analysis of finger millet.</title>
        <authorList>
            <person name="Hatakeyama M."/>
            <person name="Aluri S."/>
            <person name="Balachadran M.T."/>
            <person name="Sivarajan S.R."/>
            <person name="Poveda L."/>
            <person name="Shimizu-Inatsugi R."/>
            <person name="Schlapbach R."/>
            <person name="Sreeman S.M."/>
            <person name="Shimizu K.K."/>
        </authorList>
    </citation>
    <scope>NUCLEOTIDE SEQUENCE</scope>
</reference>
<reference evidence="2" key="1">
    <citation type="journal article" date="2018" name="DNA Res.">
        <title>Multiple hybrid de novo genome assembly of finger millet, an orphan allotetraploid crop.</title>
        <authorList>
            <person name="Hatakeyama M."/>
            <person name="Aluri S."/>
            <person name="Balachadran M.T."/>
            <person name="Sivarajan S.R."/>
            <person name="Patrignani A."/>
            <person name="Gruter S."/>
            <person name="Poveda L."/>
            <person name="Shimizu-Inatsugi R."/>
            <person name="Baeten J."/>
            <person name="Francoijs K.J."/>
            <person name="Nataraja K.N."/>
            <person name="Reddy Y.A.N."/>
            <person name="Phadnis S."/>
            <person name="Ravikumar R.L."/>
            <person name="Schlapbach R."/>
            <person name="Sreeman S.M."/>
            <person name="Shimizu K.K."/>
        </authorList>
    </citation>
    <scope>NUCLEOTIDE SEQUENCE</scope>
</reference>
<dbReference type="Proteomes" id="UP001054889">
    <property type="component" value="Unassembled WGS sequence"/>
</dbReference>
<feature type="region of interest" description="Disordered" evidence="1">
    <location>
        <begin position="1"/>
        <end position="67"/>
    </location>
</feature>
<comment type="caution">
    <text evidence="2">The sequence shown here is derived from an EMBL/GenBank/DDBJ whole genome shotgun (WGS) entry which is preliminary data.</text>
</comment>
<evidence type="ECO:0000256" key="1">
    <source>
        <dbReference type="SAM" id="MobiDB-lite"/>
    </source>
</evidence>
<gene>
    <name evidence="2" type="primary">ga04802</name>
    <name evidence="3" type="synonym">ga05256</name>
    <name evidence="2" type="ORF">PR202_ga04802</name>
    <name evidence="3" type="ORF">PR202_ga05256</name>
</gene>
<evidence type="ECO:0000313" key="2">
    <source>
        <dbReference type="EMBL" id="GJM88706.1"/>
    </source>
</evidence>
<organism evidence="2 4">
    <name type="scientific">Eleusine coracana subsp. coracana</name>
    <dbReference type="NCBI Taxonomy" id="191504"/>
    <lineage>
        <taxon>Eukaryota</taxon>
        <taxon>Viridiplantae</taxon>
        <taxon>Streptophyta</taxon>
        <taxon>Embryophyta</taxon>
        <taxon>Tracheophyta</taxon>
        <taxon>Spermatophyta</taxon>
        <taxon>Magnoliopsida</taxon>
        <taxon>Liliopsida</taxon>
        <taxon>Poales</taxon>
        <taxon>Poaceae</taxon>
        <taxon>PACMAD clade</taxon>
        <taxon>Chloridoideae</taxon>
        <taxon>Cynodonteae</taxon>
        <taxon>Eleusininae</taxon>
        <taxon>Eleusine</taxon>
    </lineage>
</organism>
<protein>
    <submittedName>
        <fullName evidence="2">Uncharacterized protein</fullName>
    </submittedName>
</protein>
<sequence>MGSRAHGLHAAAEPRQPEPASRGGSASRGVQQGRRGTGTTGRGFAAAVAHRELLGNGRRQRPRFDKA</sequence>